<comment type="caution">
    <text evidence="1">The sequence shown here is derived from an EMBL/GenBank/DDBJ whole genome shotgun (WGS) entry which is preliminary data.</text>
</comment>
<dbReference type="EMBL" id="JYDL01000129">
    <property type="protein sequence ID" value="KRX15522.1"/>
    <property type="molecule type" value="Genomic_DNA"/>
</dbReference>
<name>A0A0V0RM62_9BILA</name>
<evidence type="ECO:0000313" key="1">
    <source>
        <dbReference type="EMBL" id="KRX15522.1"/>
    </source>
</evidence>
<accession>A0A0V0RM62</accession>
<keyword evidence="2" id="KW-1185">Reference proteome</keyword>
<protein>
    <submittedName>
        <fullName evidence="1">Uncharacterized protein</fullName>
    </submittedName>
</protein>
<reference evidence="1 2" key="1">
    <citation type="submission" date="2015-01" db="EMBL/GenBank/DDBJ databases">
        <title>Evolution of Trichinella species and genotypes.</title>
        <authorList>
            <person name="Korhonen P.K."/>
            <person name="Edoardo P."/>
            <person name="Giuseppe L.R."/>
            <person name="Gasser R.B."/>
        </authorList>
    </citation>
    <scope>NUCLEOTIDE SEQUENCE [LARGE SCALE GENOMIC DNA]</scope>
    <source>
        <strain evidence="1">ISS37</strain>
    </source>
</reference>
<organism evidence="1 2">
    <name type="scientific">Trichinella nelsoni</name>
    <dbReference type="NCBI Taxonomy" id="6336"/>
    <lineage>
        <taxon>Eukaryota</taxon>
        <taxon>Metazoa</taxon>
        <taxon>Ecdysozoa</taxon>
        <taxon>Nematoda</taxon>
        <taxon>Enoplea</taxon>
        <taxon>Dorylaimia</taxon>
        <taxon>Trichinellida</taxon>
        <taxon>Trichinellidae</taxon>
        <taxon>Trichinella</taxon>
    </lineage>
</organism>
<sequence>MRKFSEVDDMVHLSLTFRRIILVPLSLNFNKDSFVMDTQPYVRIEFGRYQRSAYFFPSTRVQPLYQCECAVEFRYNISLGILNFYPSRSYGIYEFDIAEDDSTTSPPRISGIFLHNGHAAAYQITVIGRQVTSF</sequence>
<dbReference type="OrthoDB" id="5931895at2759"/>
<proteinExistence type="predicted"/>
<dbReference type="Proteomes" id="UP000054630">
    <property type="component" value="Unassembled WGS sequence"/>
</dbReference>
<evidence type="ECO:0000313" key="2">
    <source>
        <dbReference type="Proteomes" id="UP000054630"/>
    </source>
</evidence>
<dbReference type="AlphaFoldDB" id="A0A0V0RM62"/>
<gene>
    <name evidence="1" type="ORF">T07_7288</name>
</gene>